<dbReference type="Proteomes" id="UP000267858">
    <property type="component" value="Chromosome"/>
</dbReference>
<protein>
    <submittedName>
        <fullName evidence="1">Putative nucleoside-diphosphate-sugar epimerase</fullName>
    </submittedName>
</protein>
<organism evidence="1 2">
    <name type="scientific">Salmonella enterica subsp. salamae</name>
    <dbReference type="NCBI Taxonomy" id="59202"/>
    <lineage>
        <taxon>Bacteria</taxon>
        <taxon>Pseudomonadati</taxon>
        <taxon>Pseudomonadota</taxon>
        <taxon>Gammaproteobacteria</taxon>
        <taxon>Enterobacterales</taxon>
        <taxon>Enterobacteriaceae</taxon>
        <taxon>Salmonella</taxon>
    </lineage>
</organism>
<dbReference type="Gene3D" id="3.40.50.720">
    <property type="entry name" value="NAD(P)-binding Rossmann-like Domain"/>
    <property type="match status" value="1"/>
</dbReference>
<proteinExistence type="predicted"/>
<dbReference type="AlphaFoldDB" id="A0A6D2G4W0"/>
<reference evidence="1 2" key="1">
    <citation type="submission" date="2018-12" db="EMBL/GenBank/DDBJ databases">
        <authorList>
            <consortium name="Pathogen Informatics"/>
        </authorList>
    </citation>
    <scope>NUCLEOTIDE SEQUENCE [LARGE SCALE GENOMIC DNA]</scope>
    <source>
        <strain evidence="1 2">NCTC5773</strain>
    </source>
</reference>
<dbReference type="InterPro" id="IPR036291">
    <property type="entry name" value="NAD(P)-bd_dom_sf"/>
</dbReference>
<gene>
    <name evidence="1" type="primary">yraR_2</name>
    <name evidence="1" type="ORF">NCTC5773_00681</name>
</gene>
<name>A0A6D2G4W0_SALER</name>
<evidence type="ECO:0000313" key="1">
    <source>
        <dbReference type="EMBL" id="VEA00703.1"/>
    </source>
</evidence>
<evidence type="ECO:0000313" key="2">
    <source>
        <dbReference type="Proteomes" id="UP000267858"/>
    </source>
</evidence>
<dbReference type="SUPFAM" id="SSF51735">
    <property type="entry name" value="NAD(P)-binding Rossmann-fold domains"/>
    <property type="match status" value="1"/>
</dbReference>
<dbReference type="EMBL" id="LR134141">
    <property type="protein sequence ID" value="VEA00703.1"/>
    <property type="molecule type" value="Genomic_DNA"/>
</dbReference>
<accession>A0A6D2G4W0</accession>
<sequence>MEEALIAQKWPRLTIARPSMLLGDRTTRRVNETLFAPLFRLLPGNWKSIEARDVARAMLAEALAPAQEGVTILTSSQLREKAG</sequence>